<dbReference type="PANTHER" id="PTHR37507">
    <property type="entry name" value="SPORULATION PROTEIN YDCC"/>
    <property type="match status" value="1"/>
</dbReference>
<dbReference type="InterPro" id="IPR029046">
    <property type="entry name" value="LolA/LolB/LppX"/>
</dbReference>
<dbReference type="PROSITE" id="PS51257">
    <property type="entry name" value="PROKAR_LIPOPROTEIN"/>
    <property type="match status" value="1"/>
</dbReference>
<organism evidence="2 3">
    <name type="scientific">Natronobacterium texcoconense</name>
    <dbReference type="NCBI Taxonomy" id="1095778"/>
    <lineage>
        <taxon>Archaea</taxon>
        <taxon>Methanobacteriati</taxon>
        <taxon>Methanobacteriota</taxon>
        <taxon>Stenosarchaea group</taxon>
        <taxon>Halobacteria</taxon>
        <taxon>Halobacteriales</taxon>
        <taxon>Natrialbaceae</taxon>
        <taxon>Natronobacterium</taxon>
    </lineage>
</organism>
<protein>
    <submittedName>
        <fullName evidence="2">Outer membrane lipoprotein-sorting protein</fullName>
    </submittedName>
</protein>
<sequence length="390" mass="43927">MYRRQLLVTGIIGFGGCVAIPGGDSTDSPSSDDLLREALETRAGLTALEAQRTMTMETPTETGERTDRIVQRPPGEQRLEVLESDDPDTPAGTVSVRSRPVTWEYYPDESVVTERHHPNRIVSDRTRQVLENLLEDYDLRYEGTDTVDGRPAHRIDADPDSVEIDRSLDLLVGETVYRIPLEETPVDDLEEATISRSIWIDDEYRYPVRERDVVRTTDGEILHRLTVTYEDLALDSGLEPDTFTYEPPADAEVVEIGTEPEGIFDSRAAAEKRAPYELPEPEMPDPYALDRITLVEKGADSGTTTTLWYADPDRPERELFLAVREVRRFEPDVLAETGLEFEGNTVYYRDGRIESLFWDCGGLNYELSSPMASESLEEIAPSVGCLSSRK</sequence>
<name>A0A1H1FJB8_NATTX</name>
<keyword evidence="3" id="KW-1185">Reference proteome</keyword>
<dbReference type="Proteomes" id="UP000198848">
    <property type="component" value="Unassembled WGS sequence"/>
</dbReference>
<dbReference type="Gene3D" id="2.50.20.10">
    <property type="entry name" value="Lipoprotein localisation LolA/LolB/LppX"/>
    <property type="match status" value="1"/>
</dbReference>
<evidence type="ECO:0000313" key="3">
    <source>
        <dbReference type="Proteomes" id="UP000198848"/>
    </source>
</evidence>
<evidence type="ECO:0000256" key="1">
    <source>
        <dbReference type="SAM" id="MobiDB-lite"/>
    </source>
</evidence>
<dbReference type="STRING" id="1095778.SAMN04489842_1977"/>
<feature type="region of interest" description="Disordered" evidence="1">
    <location>
        <begin position="72"/>
        <end position="93"/>
    </location>
</feature>
<dbReference type="AlphaFoldDB" id="A0A1H1FJB8"/>
<reference evidence="3" key="1">
    <citation type="submission" date="2016-10" db="EMBL/GenBank/DDBJ databases">
        <authorList>
            <person name="Varghese N."/>
            <person name="Submissions S."/>
        </authorList>
    </citation>
    <scope>NUCLEOTIDE SEQUENCE [LARGE SCALE GENOMIC DNA]</scope>
    <source>
        <strain evidence="3">DSM 24767</strain>
    </source>
</reference>
<gene>
    <name evidence="2" type="ORF">SAMN04489842_1977</name>
</gene>
<dbReference type="OrthoDB" id="137725at2157"/>
<dbReference type="RefSeq" id="WP_090380970.1">
    <property type="nucleotide sequence ID" value="NZ_FNLC01000002.1"/>
</dbReference>
<dbReference type="SUPFAM" id="SSF89392">
    <property type="entry name" value="Prokaryotic lipoproteins and lipoprotein localization factors"/>
    <property type="match status" value="1"/>
</dbReference>
<proteinExistence type="predicted"/>
<keyword evidence="2" id="KW-0449">Lipoprotein</keyword>
<dbReference type="PANTHER" id="PTHR37507:SF2">
    <property type="entry name" value="SPORULATION PROTEIN YDCC"/>
    <property type="match status" value="1"/>
</dbReference>
<dbReference type="InterPro" id="IPR052944">
    <property type="entry name" value="Sporulation_related"/>
</dbReference>
<evidence type="ECO:0000313" key="2">
    <source>
        <dbReference type="EMBL" id="SDR00566.1"/>
    </source>
</evidence>
<feature type="compositionally biased region" description="Basic and acidic residues" evidence="1">
    <location>
        <begin position="72"/>
        <end position="81"/>
    </location>
</feature>
<dbReference type="EMBL" id="FNLC01000002">
    <property type="protein sequence ID" value="SDR00566.1"/>
    <property type="molecule type" value="Genomic_DNA"/>
</dbReference>
<accession>A0A1H1FJB8</accession>